<name>A0ABV0BU84_9SPHI</name>
<evidence type="ECO:0000313" key="6">
    <source>
        <dbReference type="EMBL" id="MEN5378124.1"/>
    </source>
</evidence>
<reference evidence="6 7" key="1">
    <citation type="submission" date="2024-04" db="EMBL/GenBank/DDBJ databases">
        <title>WGS of bacteria from Torrens River.</title>
        <authorList>
            <person name="Wyrsch E.R."/>
            <person name="Drigo B."/>
        </authorList>
    </citation>
    <scope>NUCLEOTIDE SEQUENCE [LARGE SCALE GENOMIC DNA]</scope>
    <source>
        <strain evidence="6 7">TWI391</strain>
    </source>
</reference>
<feature type="transmembrane region" description="Helical" evidence="4">
    <location>
        <begin position="12"/>
        <end position="32"/>
    </location>
</feature>
<accession>A0ABV0BU84</accession>
<evidence type="ECO:0000256" key="2">
    <source>
        <dbReference type="ARBA" id="ARBA00022679"/>
    </source>
</evidence>
<dbReference type="GO" id="GO:0016746">
    <property type="term" value="F:acyltransferase activity"/>
    <property type="evidence" value="ECO:0007669"/>
    <property type="project" value="UniProtKB-KW"/>
</dbReference>
<dbReference type="SMART" id="SM00563">
    <property type="entry name" value="PlsC"/>
    <property type="match status" value="1"/>
</dbReference>
<dbReference type="InterPro" id="IPR002123">
    <property type="entry name" value="Plipid/glycerol_acylTrfase"/>
</dbReference>
<keyword evidence="4" id="KW-1133">Transmembrane helix</keyword>
<gene>
    <name evidence="6" type="ORF">ABE541_12720</name>
</gene>
<comment type="pathway">
    <text evidence="1">Lipid metabolism.</text>
</comment>
<evidence type="ECO:0000256" key="4">
    <source>
        <dbReference type="SAM" id="Phobius"/>
    </source>
</evidence>
<evidence type="ECO:0000256" key="3">
    <source>
        <dbReference type="ARBA" id="ARBA00023315"/>
    </source>
</evidence>
<sequence>MIKILKKLHRYFYFASVFIVFCCLFPIIWLYARNASKNYNQIAYLRRWMSLIGSYGAGIFYRVKFEEKIDWSKPYILCANHTSVLDITAMTFISQKAISFIGKAELLKNPVTRIFFKTIDIPVDRKSRMASFRSFKKANEMLKEGKSLAIFPEGKIDEQYPPTIHPFKSGAFRLAIENNIPIIPIVIENAWEILWDDGHKLGSHPGIVKVQVFAPINTDNYDEQNAADLENYVYNKMLSHWKLQNKL</sequence>
<dbReference type="PANTHER" id="PTHR10434">
    <property type="entry name" value="1-ACYL-SN-GLYCEROL-3-PHOSPHATE ACYLTRANSFERASE"/>
    <property type="match status" value="1"/>
</dbReference>
<proteinExistence type="predicted"/>
<dbReference type="Pfam" id="PF01553">
    <property type="entry name" value="Acyltransferase"/>
    <property type="match status" value="1"/>
</dbReference>
<keyword evidence="4" id="KW-0812">Transmembrane</keyword>
<organism evidence="6 7">
    <name type="scientific">Sphingobacterium kitahiroshimense</name>
    <dbReference type="NCBI Taxonomy" id="470446"/>
    <lineage>
        <taxon>Bacteria</taxon>
        <taxon>Pseudomonadati</taxon>
        <taxon>Bacteroidota</taxon>
        <taxon>Sphingobacteriia</taxon>
        <taxon>Sphingobacteriales</taxon>
        <taxon>Sphingobacteriaceae</taxon>
        <taxon>Sphingobacterium</taxon>
    </lineage>
</organism>
<keyword evidence="2" id="KW-0808">Transferase</keyword>
<feature type="transmembrane region" description="Helical" evidence="4">
    <location>
        <begin position="44"/>
        <end position="63"/>
    </location>
</feature>
<evidence type="ECO:0000256" key="1">
    <source>
        <dbReference type="ARBA" id="ARBA00005189"/>
    </source>
</evidence>
<dbReference type="SUPFAM" id="SSF69593">
    <property type="entry name" value="Glycerol-3-phosphate (1)-acyltransferase"/>
    <property type="match status" value="1"/>
</dbReference>
<dbReference type="PANTHER" id="PTHR10434:SF11">
    <property type="entry name" value="1-ACYL-SN-GLYCEROL-3-PHOSPHATE ACYLTRANSFERASE"/>
    <property type="match status" value="1"/>
</dbReference>
<dbReference type="Proteomes" id="UP001409291">
    <property type="component" value="Unassembled WGS sequence"/>
</dbReference>
<protein>
    <submittedName>
        <fullName evidence="6">Lysophospholipid acyltransferase family protein</fullName>
    </submittedName>
</protein>
<evidence type="ECO:0000259" key="5">
    <source>
        <dbReference type="SMART" id="SM00563"/>
    </source>
</evidence>
<keyword evidence="3 6" id="KW-0012">Acyltransferase</keyword>
<dbReference type="CDD" id="cd07989">
    <property type="entry name" value="LPLAT_AGPAT-like"/>
    <property type="match status" value="1"/>
</dbReference>
<keyword evidence="4" id="KW-0472">Membrane</keyword>
<dbReference type="EMBL" id="JBDJNQ010000005">
    <property type="protein sequence ID" value="MEN5378124.1"/>
    <property type="molecule type" value="Genomic_DNA"/>
</dbReference>
<dbReference type="RefSeq" id="WP_168128232.1">
    <property type="nucleotide sequence ID" value="NZ_JBDJLH010000008.1"/>
</dbReference>
<comment type="caution">
    <text evidence="6">The sequence shown here is derived from an EMBL/GenBank/DDBJ whole genome shotgun (WGS) entry which is preliminary data.</text>
</comment>
<evidence type="ECO:0000313" key="7">
    <source>
        <dbReference type="Proteomes" id="UP001409291"/>
    </source>
</evidence>
<keyword evidence="7" id="KW-1185">Reference proteome</keyword>
<feature type="domain" description="Phospholipid/glycerol acyltransferase" evidence="5">
    <location>
        <begin position="75"/>
        <end position="190"/>
    </location>
</feature>